<gene>
    <name evidence="2" type="ORF">GA0111570_11412</name>
</gene>
<organism evidence="2 3">
    <name type="scientific">Raineyella antarctica</name>
    <dbReference type="NCBI Taxonomy" id="1577474"/>
    <lineage>
        <taxon>Bacteria</taxon>
        <taxon>Bacillati</taxon>
        <taxon>Actinomycetota</taxon>
        <taxon>Actinomycetes</taxon>
        <taxon>Propionibacteriales</taxon>
        <taxon>Propionibacteriaceae</taxon>
        <taxon>Raineyella</taxon>
    </lineage>
</organism>
<dbReference type="AlphaFoldDB" id="A0A1G6I3H3"/>
<dbReference type="InterPro" id="IPR001078">
    <property type="entry name" value="2-oxoacid_DH_actylTfrase"/>
</dbReference>
<evidence type="ECO:0000313" key="3">
    <source>
        <dbReference type="Proteomes" id="UP000199086"/>
    </source>
</evidence>
<dbReference type="OrthoDB" id="356891at2"/>
<evidence type="ECO:0000313" key="2">
    <source>
        <dbReference type="EMBL" id="SDC01092.1"/>
    </source>
</evidence>
<dbReference type="InterPro" id="IPR023213">
    <property type="entry name" value="CAT-like_dom_sf"/>
</dbReference>
<reference evidence="2 3" key="1">
    <citation type="submission" date="2016-06" db="EMBL/GenBank/DDBJ databases">
        <authorList>
            <person name="Olsen C.W."/>
            <person name="Carey S."/>
            <person name="Hinshaw L."/>
            <person name="Karasin A.I."/>
        </authorList>
    </citation>
    <scope>NUCLEOTIDE SEQUENCE [LARGE SCALE GENOMIC DNA]</scope>
    <source>
        <strain evidence="2 3">LZ-22</strain>
    </source>
</reference>
<dbReference type="EMBL" id="FMYF01000014">
    <property type="protein sequence ID" value="SDC01092.1"/>
    <property type="molecule type" value="Genomic_DNA"/>
</dbReference>
<keyword evidence="2" id="KW-0012">Acyltransferase</keyword>
<evidence type="ECO:0000259" key="1">
    <source>
        <dbReference type="Pfam" id="PF00198"/>
    </source>
</evidence>
<dbReference type="SUPFAM" id="SSF52777">
    <property type="entry name" value="CoA-dependent acyltransferases"/>
    <property type="match status" value="1"/>
</dbReference>
<protein>
    <submittedName>
        <fullName evidence="2">2-oxoacid dehydrogenases acyltransferase (Catalytic domain)</fullName>
    </submittedName>
</protein>
<dbReference type="STRING" id="1577474.GA0111570_11412"/>
<sequence length="282" mass="32032">MFFTRRRDGIHLPDVPAMRRIMPYLMPTRLESTIYYPQRLEVDHLLDWLAQVNERRPRAERITFFHVFLAAFARLFRQRPELNRFIAGRRTYAHKEISFSFAVKKALTDEAPETQVRLVFTGAETIDEVRDIVDREVVRARGTDRSGSDVLTDVLASWPRPALNGLARLLWGLDDHNLLPGFLQDAIPLYASAYIVNLGSLGGEAPFHHLYQRGTASVFAAIGAIRPEALVDQQGHLIPGRCVTISYTIDERATDGFYFVHSAHVLQGLLADPEQLTRPPTD</sequence>
<dbReference type="Pfam" id="PF00198">
    <property type="entry name" value="2-oxoacid_dh"/>
    <property type="match status" value="1"/>
</dbReference>
<keyword evidence="3" id="KW-1185">Reference proteome</keyword>
<dbReference type="Proteomes" id="UP000199086">
    <property type="component" value="Unassembled WGS sequence"/>
</dbReference>
<proteinExistence type="predicted"/>
<dbReference type="RefSeq" id="WP_092613495.1">
    <property type="nucleotide sequence ID" value="NZ_FMYF01000014.1"/>
</dbReference>
<feature type="domain" description="2-oxoacid dehydrogenase acyltransferase catalytic" evidence="1">
    <location>
        <begin position="194"/>
        <end position="276"/>
    </location>
</feature>
<name>A0A1G6I3H3_9ACTN</name>
<keyword evidence="2" id="KW-0808">Transferase</keyword>
<accession>A0A1G6I3H3</accession>
<dbReference type="Gene3D" id="3.30.559.10">
    <property type="entry name" value="Chloramphenicol acetyltransferase-like domain"/>
    <property type="match status" value="1"/>
</dbReference>
<dbReference type="GO" id="GO:0016746">
    <property type="term" value="F:acyltransferase activity"/>
    <property type="evidence" value="ECO:0007669"/>
    <property type="project" value="UniProtKB-KW"/>
</dbReference>